<dbReference type="Pfam" id="PF01810">
    <property type="entry name" value="LysE"/>
    <property type="match status" value="1"/>
</dbReference>
<accession>A0A8J4DIF1</accession>
<evidence type="ECO:0000256" key="3">
    <source>
        <dbReference type="ARBA" id="ARBA00022692"/>
    </source>
</evidence>
<feature type="transmembrane region" description="Helical" evidence="6">
    <location>
        <begin position="146"/>
        <end position="166"/>
    </location>
</feature>
<evidence type="ECO:0000256" key="2">
    <source>
        <dbReference type="ARBA" id="ARBA00022475"/>
    </source>
</evidence>
<dbReference type="InterPro" id="IPR001123">
    <property type="entry name" value="LeuE-type"/>
</dbReference>
<gene>
    <name evidence="7" type="ORF">Sya03_12420</name>
</gene>
<dbReference type="GO" id="GO:0005886">
    <property type="term" value="C:plasma membrane"/>
    <property type="evidence" value="ECO:0007669"/>
    <property type="project" value="UniProtKB-SubCell"/>
</dbReference>
<keyword evidence="5 6" id="KW-0472">Membrane</keyword>
<reference evidence="7" key="1">
    <citation type="submission" date="2021-01" db="EMBL/GenBank/DDBJ databases">
        <title>Whole genome shotgun sequence of Spirilliplanes yamanashiensis NBRC 15828.</title>
        <authorList>
            <person name="Komaki H."/>
            <person name="Tamura T."/>
        </authorList>
    </citation>
    <scope>NUCLEOTIDE SEQUENCE</scope>
    <source>
        <strain evidence="7">NBRC 15828</strain>
    </source>
</reference>
<keyword evidence="8" id="KW-1185">Reference proteome</keyword>
<feature type="transmembrane region" description="Helical" evidence="6">
    <location>
        <begin position="50"/>
        <end position="81"/>
    </location>
</feature>
<keyword evidence="2" id="KW-1003">Cell membrane</keyword>
<protein>
    <submittedName>
        <fullName evidence="7">RhtB family transporter</fullName>
    </submittedName>
</protein>
<proteinExistence type="predicted"/>
<evidence type="ECO:0000256" key="5">
    <source>
        <dbReference type="ARBA" id="ARBA00023136"/>
    </source>
</evidence>
<dbReference type="GO" id="GO:0015171">
    <property type="term" value="F:amino acid transmembrane transporter activity"/>
    <property type="evidence" value="ECO:0007669"/>
    <property type="project" value="TreeGrafter"/>
</dbReference>
<comment type="subcellular location">
    <subcellularLocation>
        <location evidence="1">Cell membrane</location>
        <topology evidence="1">Multi-pass membrane protein</topology>
    </subcellularLocation>
</comment>
<evidence type="ECO:0000313" key="7">
    <source>
        <dbReference type="EMBL" id="GIJ01890.1"/>
    </source>
</evidence>
<dbReference type="PIRSF" id="PIRSF006324">
    <property type="entry name" value="LeuE"/>
    <property type="match status" value="1"/>
</dbReference>
<dbReference type="PANTHER" id="PTHR30086">
    <property type="entry name" value="ARGININE EXPORTER PROTEIN ARGO"/>
    <property type="match status" value="1"/>
</dbReference>
<keyword evidence="3 6" id="KW-0812">Transmembrane</keyword>
<keyword evidence="4 6" id="KW-1133">Transmembrane helix</keyword>
<name>A0A8J4DIF1_9ACTN</name>
<evidence type="ECO:0000313" key="8">
    <source>
        <dbReference type="Proteomes" id="UP000652013"/>
    </source>
</evidence>
<sequence>MVLLFAVSASALIVIPGPNMIYIVTRTIDQGRRAGVASAFGVETGTLVHVVLAVVGISTLIAASPVAFTVVRYLGAAYLCYLGVQALRRRPPADLPEGDRPPRTLRQSFTDGLVVNVLNPKVGLFFLAFLPQFVDADRGPAALQTLVLGVVFFLIALALDLGYAFGSAALRGWLNRRSRLLRRQNQIAGGVYLTLGVAAALTGGQSA</sequence>
<evidence type="ECO:0000256" key="4">
    <source>
        <dbReference type="ARBA" id="ARBA00022989"/>
    </source>
</evidence>
<evidence type="ECO:0000256" key="6">
    <source>
        <dbReference type="SAM" id="Phobius"/>
    </source>
</evidence>
<dbReference type="EMBL" id="BOOY01000006">
    <property type="protein sequence ID" value="GIJ01890.1"/>
    <property type="molecule type" value="Genomic_DNA"/>
</dbReference>
<evidence type="ECO:0000256" key="1">
    <source>
        <dbReference type="ARBA" id="ARBA00004651"/>
    </source>
</evidence>
<feature type="transmembrane region" description="Helical" evidence="6">
    <location>
        <begin position="113"/>
        <end position="134"/>
    </location>
</feature>
<dbReference type="PANTHER" id="PTHR30086:SF20">
    <property type="entry name" value="ARGININE EXPORTER PROTEIN ARGO-RELATED"/>
    <property type="match status" value="1"/>
</dbReference>
<dbReference type="Proteomes" id="UP000652013">
    <property type="component" value="Unassembled WGS sequence"/>
</dbReference>
<organism evidence="7 8">
    <name type="scientific">Spirilliplanes yamanashiensis</name>
    <dbReference type="NCBI Taxonomy" id="42233"/>
    <lineage>
        <taxon>Bacteria</taxon>
        <taxon>Bacillati</taxon>
        <taxon>Actinomycetota</taxon>
        <taxon>Actinomycetes</taxon>
        <taxon>Micromonosporales</taxon>
        <taxon>Micromonosporaceae</taxon>
        <taxon>Spirilliplanes</taxon>
    </lineage>
</organism>
<feature type="transmembrane region" description="Helical" evidence="6">
    <location>
        <begin position="187"/>
        <end position="204"/>
    </location>
</feature>
<dbReference type="AlphaFoldDB" id="A0A8J4DIF1"/>
<comment type="caution">
    <text evidence="7">The sequence shown here is derived from an EMBL/GenBank/DDBJ whole genome shotgun (WGS) entry which is preliminary data.</text>
</comment>